<dbReference type="EMBL" id="JAAVMB010000007">
    <property type="protein sequence ID" value="NKC67908.1"/>
    <property type="molecule type" value="Genomic_DNA"/>
</dbReference>
<comment type="caution">
    <text evidence="1">The sequence shown here is derived from an EMBL/GenBank/DDBJ whole genome shotgun (WGS) entry which is preliminary data.</text>
</comment>
<evidence type="ECO:0000313" key="1">
    <source>
        <dbReference type="EMBL" id="NKC67908.1"/>
    </source>
</evidence>
<proteinExistence type="predicted"/>
<organism evidence="1 2">
    <name type="scientific">Vagococcus fluvialis</name>
    <dbReference type="NCBI Taxonomy" id="2738"/>
    <lineage>
        <taxon>Bacteria</taxon>
        <taxon>Bacillati</taxon>
        <taxon>Bacillota</taxon>
        <taxon>Bacilli</taxon>
        <taxon>Lactobacillales</taxon>
        <taxon>Enterococcaceae</taxon>
        <taxon>Vagococcus</taxon>
    </lineage>
</organism>
<reference evidence="1 2" key="1">
    <citation type="submission" date="2020-03" db="EMBL/GenBank/DDBJ databases">
        <title>Bacterial samples isolated from urine from healthy bovine heifers (Gyr breed).</title>
        <authorList>
            <person name="Giannattasio-Ferraz S."/>
            <person name="Maskeri L."/>
            <person name="Penido A."/>
            <person name="Barbosa-Stancioli E.F."/>
            <person name="Putonti C."/>
        </authorList>
    </citation>
    <scope>NUCLEOTIDE SEQUENCE [LARGE SCALE GENOMIC DNA]</scope>
    <source>
        <strain evidence="1 2">UFMG-H7</strain>
    </source>
</reference>
<dbReference type="RefSeq" id="WP_167806964.1">
    <property type="nucleotide sequence ID" value="NZ_JAAVMB010000007.1"/>
</dbReference>
<dbReference type="AlphaFoldDB" id="A0A7X6D9E5"/>
<dbReference type="Proteomes" id="UP000521358">
    <property type="component" value="Unassembled WGS sequence"/>
</dbReference>
<sequence length="55" mass="6541">MFRELKNVQVTQVSFVNKAVNKKKFFLTKLDNKQKKEAIIKLNAIKINRSYLKGW</sequence>
<gene>
    <name evidence="1" type="ORF">HED35_07400</name>
</gene>
<accession>A0A7X6D9E5</accession>
<protein>
    <submittedName>
        <fullName evidence="1">Uncharacterized protein</fullName>
    </submittedName>
</protein>
<evidence type="ECO:0000313" key="2">
    <source>
        <dbReference type="Proteomes" id="UP000521358"/>
    </source>
</evidence>
<name>A0A7X6D9E5_9ENTE</name>